<evidence type="ECO:0000259" key="2">
    <source>
        <dbReference type="Pfam" id="PF12770"/>
    </source>
</evidence>
<reference evidence="3 4" key="1">
    <citation type="journal article" date="2018" name="Nat. Ecol. Evol.">
        <title>Pezizomycetes genomes reveal the molecular basis of ectomycorrhizal truffle lifestyle.</title>
        <authorList>
            <person name="Murat C."/>
            <person name="Payen T."/>
            <person name="Noel B."/>
            <person name="Kuo A."/>
            <person name="Morin E."/>
            <person name="Chen J."/>
            <person name="Kohler A."/>
            <person name="Krizsan K."/>
            <person name="Balestrini R."/>
            <person name="Da Silva C."/>
            <person name="Montanini B."/>
            <person name="Hainaut M."/>
            <person name="Levati E."/>
            <person name="Barry K.W."/>
            <person name="Belfiori B."/>
            <person name="Cichocki N."/>
            <person name="Clum A."/>
            <person name="Dockter R.B."/>
            <person name="Fauchery L."/>
            <person name="Guy J."/>
            <person name="Iotti M."/>
            <person name="Le Tacon F."/>
            <person name="Lindquist E.A."/>
            <person name="Lipzen A."/>
            <person name="Malagnac F."/>
            <person name="Mello A."/>
            <person name="Molinier V."/>
            <person name="Miyauchi S."/>
            <person name="Poulain J."/>
            <person name="Riccioni C."/>
            <person name="Rubini A."/>
            <person name="Sitrit Y."/>
            <person name="Splivallo R."/>
            <person name="Traeger S."/>
            <person name="Wang M."/>
            <person name="Zifcakova L."/>
            <person name="Wipf D."/>
            <person name="Zambonelli A."/>
            <person name="Paolocci F."/>
            <person name="Nowrousian M."/>
            <person name="Ottonello S."/>
            <person name="Baldrian P."/>
            <person name="Spatafora J.W."/>
            <person name="Henrissat B."/>
            <person name="Nagy L.G."/>
            <person name="Aury J.M."/>
            <person name="Wincker P."/>
            <person name="Grigoriev I.V."/>
            <person name="Bonfante P."/>
            <person name="Martin F.M."/>
        </authorList>
    </citation>
    <scope>NUCLEOTIDE SEQUENCE [LARGE SCALE GENOMIC DNA]</scope>
    <source>
        <strain evidence="3 4">CCBAS932</strain>
    </source>
</reference>
<sequence length="1203" mass="135400">MAHSGTLSSNTGPAQGDISPEDGASKSITSAIASPTKLEDYIAKLSREIEAIEEEFLKVSSYPDEDDSDSNLRKSIVLAHRHGRTVVDRFKAFEEAGDLEKATSDLEKAIERFSYVQSRPLCDGVPRQDLLWVLCNLLLRRYSQFHSLSDLDFAIQCMEESRGTIGPHSPNSPHVFRMLNSLYRRRFERSQAMQDLEKAEEVIESALEATNANHRMRASLLHMLSTTILKRYDQTQNKADLDLSIEREKEAISVALPQDPAREDILRSMAAIYLIRADHLGQADDIEQAISWAEQAVGLPVVNNQVKAESIHILSTALLARFERKWDIDDVNRAINLAQEAISLIPTYTWNQTNIFNTLGGLYLSRHRHTGNSQDLDKAIEIGEGALSRSSEEDPSRALYLTNITQLLFQRSTRYHNPEDLKEGTRRIIEILVVTPLDDPQRPRRCYILAAFYKMRYDNSGNLIDLNKAIELSEEALQLFPPTHISRFQVYNLLAKVYTLRYHRLEGVENIELSIEWARKTYSAIGSPRADRSAASMTLARSLMNRFKQKKKKDDILEARDVIERELCDTPPDFEPRKQSLHTVMAEVYRNLYDAYNDPADIEQSIKSMRVSLAARPMDAPDRAVGLYNRAIIVMCRYRNNPSSSDLHFILHDLYEAWNTPLARGMTRVTAATFASRLLITWRRWQEVYGLLDMVVRLLPVALDSRRSSIREDEEHKLAVIKELAPNFASVAFLLGEDASYGLRILELGRGVIIGSIIDRRSDLSVLLSKHPPLYAEYHRLRTVLDAPISEVNDSTLTNSEATVRYEKDRVGRENAVASFELTQASIREIPGFEGFQLPPRSEELMKMACDGPIIMINSTTIRSDAIIVTTAYIRSLQLPKLEYAVVEERMAQPIQTVKGGPSTYNKRNEKMEELLLWLWESAVKPVMDILGFTLRGPLPRIWWIGIGPLAVAPFHAAGSHSPGSTQNTMSYAISSYIPTIKALSFARERSLKLKSGFRLLLVSMPTTPGHNQLPSAETEVTKIMDSIKGKANSTHLVQPGASQVLDSLPSFNAVHFSCHGISDAKNPSNSHLLLCKDEVVDRLSVEGITNTNLKNSQIAYLSACSTAENASDSIPDESIYIASGFQLAGFSHVLATKWESNDAACQKVAVDFYKNLLRKSVTCGKYEGHGRVAAAFHYAVDKLRRKHWEQPIKWATYIHTGA</sequence>
<protein>
    <recommendedName>
        <fullName evidence="2">CHAT domain-containing protein</fullName>
    </recommendedName>
</protein>
<dbReference type="SUPFAM" id="SSF48452">
    <property type="entry name" value="TPR-like"/>
    <property type="match status" value="1"/>
</dbReference>
<dbReference type="Proteomes" id="UP000277580">
    <property type="component" value="Unassembled WGS sequence"/>
</dbReference>
<feature type="compositionally biased region" description="Polar residues" evidence="1">
    <location>
        <begin position="1"/>
        <end position="13"/>
    </location>
</feature>
<dbReference type="InParanoid" id="A0A3N4K805"/>
<feature type="region of interest" description="Disordered" evidence="1">
    <location>
        <begin position="1"/>
        <end position="31"/>
    </location>
</feature>
<evidence type="ECO:0000313" key="4">
    <source>
        <dbReference type="Proteomes" id="UP000277580"/>
    </source>
</evidence>
<dbReference type="STRING" id="1392247.A0A3N4K805"/>
<dbReference type="OrthoDB" id="9991317at2759"/>
<gene>
    <name evidence="3" type="ORF">P167DRAFT_72026</name>
</gene>
<dbReference type="InterPro" id="IPR011990">
    <property type="entry name" value="TPR-like_helical_dom_sf"/>
</dbReference>
<accession>A0A3N4K805</accession>
<evidence type="ECO:0000256" key="1">
    <source>
        <dbReference type="SAM" id="MobiDB-lite"/>
    </source>
</evidence>
<organism evidence="3 4">
    <name type="scientific">Morchella conica CCBAS932</name>
    <dbReference type="NCBI Taxonomy" id="1392247"/>
    <lineage>
        <taxon>Eukaryota</taxon>
        <taxon>Fungi</taxon>
        <taxon>Dikarya</taxon>
        <taxon>Ascomycota</taxon>
        <taxon>Pezizomycotina</taxon>
        <taxon>Pezizomycetes</taxon>
        <taxon>Pezizales</taxon>
        <taxon>Morchellaceae</taxon>
        <taxon>Morchella</taxon>
    </lineage>
</organism>
<keyword evidence="4" id="KW-1185">Reference proteome</keyword>
<dbReference type="AlphaFoldDB" id="A0A3N4K805"/>
<evidence type="ECO:0000313" key="3">
    <source>
        <dbReference type="EMBL" id="RPB06654.1"/>
    </source>
</evidence>
<dbReference type="Gene3D" id="1.25.40.10">
    <property type="entry name" value="Tetratricopeptide repeat domain"/>
    <property type="match status" value="2"/>
</dbReference>
<name>A0A3N4K805_9PEZI</name>
<feature type="domain" description="CHAT" evidence="2">
    <location>
        <begin position="915"/>
        <end position="1202"/>
    </location>
</feature>
<dbReference type="EMBL" id="ML119246">
    <property type="protein sequence ID" value="RPB06654.1"/>
    <property type="molecule type" value="Genomic_DNA"/>
</dbReference>
<dbReference type="Pfam" id="PF12770">
    <property type="entry name" value="CHAT"/>
    <property type="match status" value="1"/>
</dbReference>
<dbReference type="InterPro" id="IPR024983">
    <property type="entry name" value="CHAT_dom"/>
</dbReference>
<proteinExistence type="predicted"/>